<evidence type="ECO:0000256" key="6">
    <source>
        <dbReference type="ARBA" id="ARBA00022801"/>
    </source>
</evidence>
<keyword evidence="11" id="KW-1185">Reference proteome</keyword>
<dbReference type="SUPFAM" id="SSF51278">
    <property type="entry name" value="Urease, beta-subunit"/>
    <property type="match status" value="1"/>
</dbReference>
<keyword evidence="8" id="KW-0472">Membrane</keyword>
<sequence>MHLIPKELDKLVISQLGFVAQKRLARGVKLNHSEATALIASNLQELIRDGQHTVADLMTIGSTMLGRRHVQPSVPSTLHEIQVEGTFPTGTYLVTVHNPIATENGDLAKALYGSFLPIPSADLFPAAAAAEYAADKQPGALVAVKGRIALNQGRRRVRLRVTSKGDRPIQVGSHYHFVETNPQLAFDRKRAYGFRLDIAAGTSVRFEPGDTKTVTLVEIGGHRVIRGGNHLAAGQVDPARADDIVLKLQQAGFAHAPEEPVGDMTAQIEACTLDRSAYMTMFGPTTGDLVKLGSTDLWIKVERDLAVHGDECKFGGGKTLREGMGQATGRSDAETLDLVVTNALIVDHSGIYKADIGVKDGIIVGIGKAGNPDVMDGVTENMIVGSCTDVIAGEGKIITAGGLDTHIHFICPQQAYESIASGITTMLGGGTGPSAGTSATTCTPGANYMRDILQACDELPVNIGITGKGNDSAPEALREQIIAGACGLKLHEDWGSTPAAIDSCLTVCDELDVQCLIHTDTLNESGFVESTIAAFKNRVIHTVVEHENVLPSSTNPTRPFTRNTLDEHLDMLMVCHHLSKNIPEDIAFAESRIRAETIAAEDVLHDLGAISMMSSDSQAMGRCGEVVLRTWNTAHKNKVQRGTLPEDAGTGADNFRVKRYVSKYTVNPAVAQGMGHLLGSVEVGKLADLVVWDPAWFGTKPSLVVKSGLIAYAQMGDPNASIPTVQPIIARPMFAPLVPRSKILFVSQASVESGTVGHYGLRSRVEPVRNCRRIGKRDMKFNDARPAMRVDPEKYTVEADGVVCTAEPAETLPLTQQWTGGCRGLNCRRLYVLTVRGGALSLAGAALRLGGLGHFVGNGSGSRSYNRGSHLQLLYNSVLVIGDGGLVDSATNVGLGNRICVGIRKCVLVTHLTCREVSGLVRGDTSVVETQVELVSIVPGLNPRVHGSPATLALILNSTLGGLISKICGDDGTGSLHVKEVWRQGALGSIGVMLALLALLLLLNGRDDSLGTNMGRKAHSGLVKTSKSLQGWDVIQRRRLAQEHVTLAEVV</sequence>
<dbReference type="InterPro" id="IPR032466">
    <property type="entry name" value="Metal_Hydrolase"/>
</dbReference>
<gene>
    <name evidence="10" type="ORF">PG997_009823</name>
</gene>
<comment type="caution">
    <text evidence="10">The sequence shown here is derived from an EMBL/GenBank/DDBJ whole genome shotgun (WGS) entry which is preliminary data.</text>
</comment>
<dbReference type="PRINTS" id="PR01752">
    <property type="entry name" value="UREASE"/>
</dbReference>
<dbReference type="InterPro" id="IPR017951">
    <property type="entry name" value="Urease_asu_c"/>
</dbReference>
<dbReference type="SUPFAM" id="SSF51338">
    <property type="entry name" value="Composite domain of metallo-dependent hydrolases"/>
    <property type="match status" value="1"/>
</dbReference>
<comment type="cofactor">
    <cofactor evidence="1">
        <name>Ni cation</name>
        <dbReference type="ChEBI" id="CHEBI:25516"/>
    </cofactor>
</comment>
<dbReference type="Gene3D" id="3.30.280.10">
    <property type="entry name" value="Urease, gamma-like subunit"/>
    <property type="match status" value="1"/>
</dbReference>
<keyword evidence="5" id="KW-0479">Metal-binding</keyword>
<evidence type="ECO:0000313" key="10">
    <source>
        <dbReference type="EMBL" id="KAK8075160.1"/>
    </source>
</evidence>
<dbReference type="Pfam" id="PF00699">
    <property type="entry name" value="Urease_beta"/>
    <property type="match status" value="1"/>
</dbReference>
<feature type="active site" description="Proton donor" evidence="7">
    <location>
        <position position="576"/>
    </location>
</feature>
<proteinExistence type="inferred from homology"/>
<dbReference type="InterPro" id="IPR011612">
    <property type="entry name" value="Urease_alpha_N_dom"/>
</dbReference>
<dbReference type="CDD" id="cd00407">
    <property type="entry name" value="Urease_beta"/>
    <property type="match status" value="1"/>
</dbReference>
<dbReference type="CDD" id="cd00390">
    <property type="entry name" value="Urease_gamma"/>
    <property type="match status" value="1"/>
</dbReference>
<evidence type="ECO:0000256" key="4">
    <source>
        <dbReference type="ARBA" id="ARBA00022596"/>
    </source>
</evidence>
<dbReference type="PROSITE" id="PS01120">
    <property type="entry name" value="UREASE_1"/>
    <property type="match status" value="1"/>
</dbReference>
<dbReference type="InterPro" id="IPR002019">
    <property type="entry name" value="Urease_beta-like"/>
</dbReference>
<dbReference type="Gene3D" id="2.30.40.10">
    <property type="entry name" value="Urease, subunit C, domain 1"/>
    <property type="match status" value="1"/>
</dbReference>
<dbReference type="NCBIfam" id="TIGR01792">
    <property type="entry name" value="urease_alph"/>
    <property type="match status" value="1"/>
</dbReference>
<feature type="binding site" evidence="7">
    <location>
        <position position="491"/>
    </location>
    <ligand>
        <name>substrate</name>
    </ligand>
</feature>
<dbReference type="InterPro" id="IPR002026">
    <property type="entry name" value="Urease_gamma/gamma-beta_su"/>
</dbReference>
<keyword evidence="6 7" id="KW-0378">Hydrolase</keyword>
<dbReference type="Gene3D" id="2.10.150.10">
    <property type="entry name" value="Urease, beta subunit"/>
    <property type="match status" value="1"/>
</dbReference>
<name>A0ABR1VV94_9PEZI</name>
<dbReference type="InterPro" id="IPR005848">
    <property type="entry name" value="Urease_asu"/>
</dbReference>
<evidence type="ECO:0000256" key="8">
    <source>
        <dbReference type="SAM" id="Phobius"/>
    </source>
</evidence>
<dbReference type="EC" id="3.5.1.5" evidence="3"/>
<keyword evidence="8" id="KW-0812">Transmembrane</keyword>
<dbReference type="PROSITE" id="PS00145">
    <property type="entry name" value="UREASE_2"/>
    <property type="match status" value="1"/>
</dbReference>
<dbReference type="GeneID" id="92047198"/>
<dbReference type="PANTHER" id="PTHR43440">
    <property type="entry name" value="UREASE"/>
    <property type="match status" value="1"/>
</dbReference>
<dbReference type="NCBIfam" id="NF009671">
    <property type="entry name" value="PRK13192.1"/>
    <property type="match status" value="1"/>
</dbReference>
<dbReference type="NCBIfam" id="TIGR00192">
    <property type="entry name" value="urease_beta"/>
    <property type="match status" value="1"/>
</dbReference>
<dbReference type="InterPro" id="IPR017950">
    <property type="entry name" value="Urease_AS"/>
</dbReference>
<dbReference type="NCBIfam" id="TIGR00193">
    <property type="entry name" value="urease_gam"/>
    <property type="match status" value="1"/>
</dbReference>
<dbReference type="Pfam" id="PF00547">
    <property type="entry name" value="Urease_gamma"/>
    <property type="match status" value="1"/>
</dbReference>
<dbReference type="Pfam" id="PF00449">
    <property type="entry name" value="Urease_alpha"/>
    <property type="match status" value="1"/>
</dbReference>
<dbReference type="CDD" id="cd00375">
    <property type="entry name" value="Urease_alpha"/>
    <property type="match status" value="1"/>
</dbReference>
<dbReference type="HAMAP" id="MF_01953">
    <property type="entry name" value="Urease_alpha"/>
    <property type="match status" value="1"/>
</dbReference>
<dbReference type="InterPro" id="IPR036463">
    <property type="entry name" value="Urease_gamma_sf"/>
</dbReference>
<dbReference type="RefSeq" id="XP_066666100.1">
    <property type="nucleotide sequence ID" value="XM_066814138.1"/>
</dbReference>
<keyword evidence="8" id="KW-1133">Transmembrane helix</keyword>
<dbReference type="InterPro" id="IPR029754">
    <property type="entry name" value="Urease_Ni-bd"/>
</dbReference>
<protein>
    <recommendedName>
        <fullName evidence="3">urease</fullName>
        <ecNumber evidence="3">3.5.1.5</ecNumber>
    </recommendedName>
</protein>
<dbReference type="InterPro" id="IPR050112">
    <property type="entry name" value="Urease_alpha_subunit"/>
</dbReference>
<dbReference type="Pfam" id="PF01979">
    <property type="entry name" value="Amidohydro_1"/>
    <property type="match status" value="1"/>
</dbReference>
<organism evidence="10 11">
    <name type="scientific">Apiospora hydei</name>
    <dbReference type="NCBI Taxonomy" id="1337664"/>
    <lineage>
        <taxon>Eukaryota</taxon>
        <taxon>Fungi</taxon>
        <taxon>Dikarya</taxon>
        <taxon>Ascomycota</taxon>
        <taxon>Pezizomycotina</taxon>
        <taxon>Sordariomycetes</taxon>
        <taxon>Xylariomycetidae</taxon>
        <taxon>Amphisphaeriales</taxon>
        <taxon>Apiosporaceae</taxon>
        <taxon>Apiospora</taxon>
    </lineage>
</organism>
<feature type="domain" description="Urease" evidence="9">
    <location>
        <begin position="401"/>
        <end position="821"/>
    </location>
</feature>
<dbReference type="NCBIfam" id="NF009686">
    <property type="entry name" value="PRK13207.1"/>
    <property type="match status" value="1"/>
</dbReference>
<dbReference type="NCBIfam" id="NF009682">
    <property type="entry name" value="PRK13203.1"/>
    <property type="match status" value="1"/>
</dbReference>
<dbReference type="SUPFAM" id="SSF51556">
    <property type="entry name" value="Metallo-dependent hydrolases"/>
    <property type="match status" value="1"/>
</dbReference>
<evidence type="ECO:0000313" key="11">
    <source>
        <dbReference type="Proteomes" id="UP001433268"/>
    </source>
</evidence>
<dbReference type="SUPFAM" id="SSF54111">
    <property type="entry name" value="Urease, gamma-subunit"/>
    <property type="match status" value="1"/>
</dbReference>
<dbReference type="InterPro" id="IPR006680">
    <property type="entry name" value="Amidohydro-rel"/>
</dbReference>
<dbReference type="PANTHER" id="PTHR43440:SF1">
    <property type="entry name" value="UREASE"/>
    <property type="match status" value="1"/>
</dbReference>
<dbReference type="InterPro" id="IPR011059">
    <property type="entry name" value="Metal-dep_hydrolase_composite"/>
</dbReference>
<dbReference type="EMBL" id="JAQQWN010000007">
    <property type="protein sequence ID" value="KAK8075160.1"/>
    <property type="molecule type" value="Genomic_DNA"/>
</dbReference>
<evidence type="ECO:0000259" key="9">
    <source>
        <dbReference type="PROSITE" id="PS51368"/>
    </source>
</evidence>
<dbReference type="Gene3D" id="3.20.20.140">
    <property type="entry name" value="Metal-dependent hydrolases"/>
    <property type="match status" value="1"/>
</dbReference>
<evidence type="ECO:0000256" key="1">
    <source>
        <dbReference type="ARBA" id="ARBA00001948"/>
    </source>
</evidence>
<evidence type="ECO:0000256" key="7">
    <source>
        <dbReference type="PROSITE-ProRule" id="PRU00700"/>
    </source>
</evidence>
<dbReference type="InterPro" id="IPR036461">
    <property type="entry name" value="Urease_betasu_sf"/>
</dbReference>
<feature type="transmembrane region" description="Helical" evidence="8">
    <location>
        <begin position="985"/>
        <end position="1004"/>
    </location>
</feature>
<evidence type="ECO:0000256" key="5">
    <source>
        <dbReference type="ARBA" id="ARBA00022723"/>
    </source>
</evidence>
<reference evidence="10 11" key="1">
    <citation type="submission" date="2023-01" db="EMBL/GenBank/DDBJ databases">
        <title>Analysis of 21 Apiospora genomes using comparative genomics revels a genus with tremendous synthesis potential of carbohydrate active enzymes and secondary metabolites.</title>
        <authorList>
            <person name="Sorensen T."/>
        </authorList>
    </citation>
    <scope>NUCLEOTIDE SEQUENCE [LARGE SCALE GENOMIC DNA]</scope>
    <source>
        <strain evidence="10 11">CBS 114990</strain>
    </source>
</reference>
<keyword evidence="4" id="KW-0533">Nickel</keyword>
<evidence type="ECO:0000256" key="2">
    <source>
        <dbReference type="ARBA" id="ARBA00004897"/>
    </source>
</evidence>
<comment type="pathway">
    <text evidence="2">Nitrogen metabolism; urea degradation; CO(2) and NH(3) from urea (urease route): step 1/1.</text>
</comment>
<dbReference type="PROSITE" id="PS51368">
    <property type="entry name" value="UREASE_3"/>
    <property type="match status" value="1"/>
</dbReference>
<evidence type="ECO:0000256" key="3">
    <source>
        <dbReference type="ARBA" id="ARBA00012934"/>
    </source>
</evidence>
<dbReference type="Proteomes" id="UP001433268">
    <property type="component" value="Unassembled WGS sequence"/>
</dbReference>
<accession>A0ABR1VV94</accession>